<dbReference type="Gene3D" id="3.30.160.40">
    <property type="entry name" value="Porphobilinogen deaminase, C-terminal domain"/>
    <property type="match status" value="1"/>
</dbReference>
<proteinExistence type="inferred from homology"/>
<evidence type="ECO:0000313" key="12">
    <source>
        <dbReference type="Proteomes" id="UP000027590"/>
    </source>
</evidence>
<evidence type="ECO:0000259" key="10">
    <source>
        <dbReference type="Pfam" id="PF03900"/>
    </source>
</evidence>
<dbReference type="UniPathway" id="UPA00251">
    <property type="reaction ID" value="UER00319"/>
</dbReference>
<sequence length="368" mass="40134">MADSSEHDTPSRIGYGGNTMNASNFSSAALQKIAAEAARRSHAQAPPDRRKLPLRVGTRASPLALVQTRHFLTRLTRFCPVLRDMGAFKEEQMQTSGDLNLKDRLAEIGGKGLFSKEIHELLAVGGIDFAVHSLKDLETHLPPGLVLACTMKREDARDVLMLRKRGVTVDPERPFDCLPEGALVGCASVRRQAQMLHVRPDLRFTLLRGNVQTRLDKLGAGQCDATLLAYAGLKRLGMEDRIDVPLSPEVMLPASGQGIVGVTVRESDHELRELLSAIEDPEARAVATAERALLAELDGSCRTPIGGYAQLKEGRLHLSGLVASEDGTFLLRRETEGLPEDAARLGYELACELRRDTPPAIFAKIVQP</sequence>
<dbReference type="GO" id="GO:0004418">
    <property type="term" value="F:hydroxymethylbilane synthase activity"/>
    <property type="evidence" value="ECO:0007669"/>
    <property type="project" value="UniProtKB-UniRule"/>
</dbReference>
<gene>
    <name evidence="8" type="primary">hemC</name>
    <name evidence="11" type="ORF">SACS_1365</name>
</gene>
<protein>
    <recommendedName>
        <fullName evidence="8">Porphobilinogen deaminase</fullName>
        <shortName evidence="8">PBG</shortName>
        <ecNumber evidence="8">2.5.1.61</ecNumber>
    </recommendedName>
    <alternativeName>
        <fullName evidence="8">Hydroxymethylbilane synthase</fullName>
        <shortName evidence="8">HMBS</shortName>
    </alternativeName>
    <alternativeName>
        <fullName evidence="8">Pre-uroporphyrinogen synthase</fullName>
    </alternativeName>
</protein>
<dbReference type="EC" id="2.5.1.61" evidence="8"/>
<evidence type="ECO:0000256" key="6">
    <source>
        <dbReference type="ARBA" id="ARBA00023244"/>
    </source>
</evidence>
<dbReference type="EMBL" id="CBLY010000006">
    <property type="protein sequence ID" value="CDG34103.1"/>
    <property type="molecule type" value="Genomic_DNA"/>
</dbReference>
<feature type="domain" description="Porphobilinogen deaminase C-terminal" evidence="10">
    <location>
        <begin position="287"/>
        <end position="354"/>
    </location>
</feature>
<dbReference type="PIRSF" id="PIRSF001438">
    <property type="entry name" value="4pyrrol_synth_OHMeBilane_synth"/>
    <property type="match status" value="1"/>
</dbReference>
<dbReference type="InterPro" id="IPR036803">
    <property type="entry name" value="Porphobilinogen_deaminase_C_sf"/>
</dbReference>
<dbReference type="SUPFAM" id="SSF54782">
    <property type="entry name" value="Porphobilinogen deaminase (hydroxymethylbilane synthase), C-terminal domain"/>
    <property type="match status" value="1"/>
</dbReference>
<dbReference type="SUPFAM" id="SSF53850">
    <property type="entry name" value="Periplasmic binding protein-like II"/>
    <property type="match status" value="1"/>
</dbReference>
<dbReference type="GO" id="GO:0006782">
    <property type="term" value="P:protoporphyrinogen IX biosynthetic process"/>
    <property type="evidence" value="ECO:0007669"/>
    <property type="project" value="UniProtKB-UniRule"/>
</dbReference>
<dbReference type="PROSITE" id="PS00533">
    <property type="entry name" value="PORPHOBILINOGEN_DEAM"/>
    <property type="match status" value="1"/>
</dbReference>
<dbReference type="InterPro" id="IPR022418">
    <property type="entry name" value="Porphobilinogen_deaminase_C"/>
</dbReference>
<comment type="cofactor">
    <cofactor evidence="8">
        <name>dipyrromethane</name>
        <dbReference type="ChEBI" id="CHEBI:60342"/>
    </cofactor>
    <text evidence="8">Binds 1 dipyrromethane group covalently.</text>
</comment>
<evidence type="ECO:0000256" key="7">
    <source>
        <dbReference type="ARBA" id="ARBA00048169"/>
    </source>
</evidence>
<dbReference type="HAMAP" id="MF_00260">
    <property type="entry name" value="Porphobil_deam"/>
    <property type="match status" value="1"/>
</dbReference>
<evidence type="ECO:0000256" key="2">
    <source>
        <dbReference type="ARBA" id="ARBA00004735"/>
    </source>
</evidence>
<comment type="similarity">
    <text evidence="3 8">Belongs to the HMBS family.</text>
</comment>
<keyword evidence="6 8" id="KW-0627">Porphyrin biosynthesis</keyword>
<dbReference type="PRINTS" id="PR00151">
    <property type="entry name" value="PORPHBDMNASE"/>
</dbReference>
<dbReference type="InterPro" id="IPR022419">
    <property type="entry name" value="Porphobilin_deaminase_cofac_BS"/>
</dbReference>
<evidence type="ECO:0000256" key="1">
    <source>
        <dbReference type="ARBA" id="ARBA00002869"/>
    </source>
</evidence>
<dbReference type="Pfam" id="PF01379">
    <property type="entry name" value="Porphobil_deam"/>
    <property type="match status" value="1"/>
</dbReference>
<evidence type="ECO:0000256" key="3">
    <source>
        <dbReference type="ARBA" id="ARBA00005638"/>
    </source>
</evidence>
<comment type="catalytic activity">
    <reaction evidence="7 8">
        <text>4 porphobilinogen + H2O = hydroxymethylbilane + 4 NH4(+)</text>
        <dbReference type="Rhea" id="RHEA:13185"/>
        <dbReference type="ChEBI" id="CHEBI:15377"/>
        <dbReference type="ChEBI" id="CHEBI:28938"/>
        <dbReference type="ChEBI" id="CHEBI:57845"/>
        <dbReference type="ChEBI" id="CHEBI:58126"/>
        <dbReference type="EC" id="2.5.1.61"/>
    </reaction>
</comment>
<dbReference type="GO" id="GO:0005737">
    <property type="term" value="C:cytoplasm"/>
    <property type="evidence" value="ECO:0007669"/>
    <property type="project" value="UniProtKB-UniRule"/>
</dbReference>
<dbReference type="Proteomes" id="UP000027590">
    <property type="component" value="Unassembled WGS sequence"/>
</dbReference>
<organism evidence="11 12">
    <name type="scientific">Parasaccharibacter apium</name>
    <dbReference type="NCBI Taxonomy" id="1510841"/>
    <lineage>
        <taxon>Bacteria</taxon>
        <taxon>Pseudomonadati</taxon>
        <taxon>Pseudomonadota</taxon>
        <taxon>Alphaproteobacteria</taxon>
        <taxon>Acetobacterales</taxon>
        <taxon>Acetobacteraceae</taxon>
        <taxon>Parasaccharibacter</taxon>
    </lineage>
</organism>
<evidence type="ECO:0000259" key="9">
    <source>
        <dbReference type="Pfam" id="PF01379"/>
    </source>
</evidence>
<name>A0A7U7G6P5_9PROT</name>
<dbReference type="Gene3D" id="3.40.190.10">
    <property type="entry name" value="Periplasmic binding protein-like II"/>
    <property type="match status" value="2"/>
</dbReference>
<feature type="modified residue" description="S-(dipyrrolylmethanemethyl)cysteine" evidence="8">
    <location>
        <position position="301"/>
    </location>
</feature>
<comment type="function">
    <text evidence="1 8">Tetrapolymerization of the monopyrrole PBG into the hydroxymethylbilane pre-uroporphyrinogen in several discrete steps.</text>
</comment>
<evidence type="ECO:0000313" key="11">
    <source>
        <dbReference type="EMBL" id="CDG34103.1"/>
    </source>
</evidence>
<evidence type="ECO:0000256" key="8">
    <source>
        <dbReference type="HAMAP-Rule" id="MF_00260"/>
    </source>
</evidence>
<dbReference type="NCBIfam" id="TIGR00212">
    <property type="entry name" value="hemC"/>
    <property type="match status" value="1"/>
</dbReference>
<comment type="miscellaneous">
    <text evidence="8">The porphobilinogen subunits are added to the dipyrromethane group.</text>
</comment>
<accession>A0A7U7G6P5</accession>
<comment type="pathway">
    <text evidence="2">Porphyrin-containing compound metabolism; protoporphyrin-IX biosynthesis; coproporphyrinogen-III from 5-aminolevulinate: step 2/4.</text>
</comment>
<dbReference type="PANTHER" id="PTHR11557:SF0">
    <property type="entry name" value="PORPHOBILINOGEN DEAMINASE"/>
    <property type="match status" value="1"/>
</dbReference>
<reference evidence="11 12" key="1">
    <citation type="journal article" date="2014" name="Genome Biol. Evol.">
        <title>Acetic acid bacteria genomes reveal functional traits for adaptation to life in insect guts.</title>
        <authorList>
            <person name="Chouaia B."/>
            <person name="Gaiarsa S."/>
            <person name="Crotti E."/>
            <person name="Comandatore F."/>
            <person name="Degli Esposti M."/>
            <person name="Ricci I."/>
            <person name="Alma A."/>
            <person name="Favia G."/>
            <person name="Bandi C."/>
            <person name="Daffonchio D."/>
        </authorList>
    </citation>
    <scope>NUCLEOTIDE SEQUENCE [LARGE SCALE GENOMIC DNA]</scope>
    <source>
        <strain evidence="12">AM169</strain>
    </source>
</reference>
<dbReference type="AlphaFoldDB" id="A0A7U7G6P5"/>
<dbReference type="InterPro" id="IPR000860">
    <property type="entry name" value="HemC"/>
</dbReference>
<reference evidence="11 12" key="2">
    <citation type="journal article" date="2014" name="PLoS ONE">
        <title>Evolution of mitochondria reconstructed from the energy metabolism of living bacteria.</title>
        <authorList>
            <person name="Degli Esposti M."/>
            <person name="Chouaia B."/>
            <person name="Comandatore F."/>
            <person name="Crotti E."/>
            <person name="Sassera D."/>
            <person name="Lievens P.M."/>
            <person name="Daffonchio D."/>
            <person name="Bandi C."/>
        </authorList>
    </citation>
    <scope>NUCLEOTIDE SEQUENCE [LARGE SCALE GENOMIC DNA]</scope>
    <source>
        <strain evidence="12">AM169</strain>
    </source>
</reference>
<keyword evidence="5 8" id="KW-0808">Transferase</keyword>
<comment type="caution">
    <text evidence="11">The sequence shown here is derived from an EMBL/GenBank/DDBJ whole genome shotgun (WGS) entry which is preliminary data.</text>
</comment>
<comment type="subunit">
    <text evidence="4 8">Monomer.</text>
</comment>
<evidence type="ECO:0000256" key="5">
    <source>
        <dbReference type="ARBA" id="ARBA00022679"/>
    </source>
</evidence>
<dbReference type="InterPro" id="IPR022417">
    <property type="entry name" value="Porphobilin_deaminase_N"/>
</dbReference>
<dbReference type="Pfam" id="PF03900">
    <property type="entry name" value="Porphobil_deamC"/>
    <property type="match status" value="1"/>
</dbReference>
<evidence type="ECO:0000256" key="4">
    <source>
        <dbReference type="ARBA" id="ARBA00011245"/>
    </source>
</evidence>
<dbReference type="FunFam" id="3.40.190.10:FF:000005">
    <property type="entry name" value="Porphobilinogen deaminase"/>
    <property type="match status" value="1"/>
</dbReference>
<feature type="domain" description="Porphobilinogen deaminase N-terminal" evidence="9">
    <location>
        <begin position="54"/>
        <end position="272"/>
    </location>
</feature>
<dbReference type="PANTHER" id="PTHR11557">
    <property type="entry name" value="PORPHOBILINOGEN DEAMINASE"/>
    <property type="match status" value="1"/>
</dbReference>